<dbReference type="STRING" id="33978.A6M13_13590"/>
<accession>A0A1C0YE96</accession>
<dbReference type="GO" id="GO:0000175">
    <property type="term" value="F:3'-5'-RNA exonuclease activity"/>
    <property type="evidence" value="ECO:0007669"/>
    <property type="project" value="InterPro"/>
</dbReference>
<dbReference type="PANTHER" id="PTHR30231:SF4">
    <property type="entry name" value="PROTEIN NEN2"/>
    <property type="match status" value="1"/>
</dbReference>
<evidence type="ECO:0000256" key="3">
    <source>
        <dbReference type="ARBA" id="ARBA00022839"/>
    </source>
</evidence>
<keyword evidence="1" id="KW-0540">Nuclease</keyword>
<dbReference type="GO" id="GO:0003676">
    <property type="term" value="F:nucleic acid binding"/>
    <property type="evidence" value="ECO:0007669"/>
    <property type="project" value="InterPro"/>
</dbReference>
<evidence type="ECO:0000259" key="4">
    <source>
        <dbReference type="SMART" id="SM00479"/>
    </source>
</evidence>
<name>A0A1C0YE96_9BACL</name>
<feature type="domain" description="Exonuclease" evidence="4">
    <location>
        <begin position="12"/>
        <end position="180"/>
    </location>
</feature>
<dbReference type="SUPFAM" id="SSF53098">
    <property type="entry name" value="Ribonuclease H-like"/>
    <property type="match status" value="1"/>
</dbReference>
<dbReference type="InterPro" id="IPR013520">
    <property type="entry name" value="Ribonucl_H"/>
</dbReference>
<evidence type="ECO:0000256" key="2">
    <source>
        <dbReference type="ARBA" id="ARBA00022801"/>
    </source>
</evidence>
<sequence>MTKKQVRQMRNTYIFVDLEATSLRGRHHIIEIGAVKLRPDGTTEKFTQLVKPYYFKRLSYGIEALTGITSEEVQEAPLIIHGLQRFFAWCGKDYHLVTYGNLDRKMLEDECADNNIDPACIYPLIDYQQKYMIAENMRDQPSLAKLLETHEQQASLAHRALADAESLMKIFVASNGEKIIDSQRTQRFVGVFTVYIKQETHFYAEVTFVEGHLHKEGVVISNVESMVKELTFTVNEVEKTKKDGETYIENVYTVQRDEELGAFLRKIANAMKGQVVLTRMNLRNFAKLCRLHGVQTVKTELVSVGPLHAVEPAELWYKQEESVEVHQQRLVALLTEAGSAIQQEFYRRGVLDMEFFGN</sequence>
<dbReference type="InterPro" id="IPR047201">
    <property type="entry name" value="ERI-1_3'hExo-like"/>
</dbReference>
<proteinExistence type="predicted"/>
<dbReference type="Gene3D" id="3.30.420.10">
    <property type="entry name" value="Ribonuclease H-like superfamily/Ribonuclease H"/>
    <property type="match status" value="1"/>
</dbReference>
<reference evidence="5 6" key="1">
    <citation type="submission" date="2016-07" db="EMBL/GenBank/DDBJ databases">
        <title>Caryophanon tenue genome sequencing.</title>
        <authorList>
            <person name="Verma A."/>
            <person name="Pal Y."/>
            <person name="Krishnamurthi S."/>
        </authorList>
    </citation>
    <scope>NUCLEOTIDE SEQUENCE [LARGE SCALE GENOMIC DNA]</scope>
    <source>
        <strain evidence="5 6">DSM 14152</strain>
    </source>
</reference>
<dbReference type="AlphaFoldDB" id="A0A1C0YE96"/>
<dbReference type="SMART" id="SM00479">
    <property type="entry name" value="EXOIII"/>
    <property type="match status" value="1"/>
</dbReference>
<evidence type="ECO:0000313" key="6">
    <source>
        <dbReference type="Proteomes" id="UP000093199"/>
    </source>
</evidence>
<dbReference type="InterPro" id="IPR036397">
    <property type="entry name" value="RNaseH_sf"/>
</dbReference>
<dbReference type="Pfam" id="PF00929">
    <property type="entry name" value="RNase_T"/>
    <property type="match status" value="1"/>
</dbReference>
<evidence type="ECO:0000313" key="5">
    <source>
        <dbReference type="EMBL" id="OCS85464.1"/>
    </source>
</evidence>
<keyword evidence="6" id="KW-1185">Reference proteome</keyword>
<dbReference type="EMBL" id="MASJ01000014">
    <property type="protein sequence ID" value="OCS85464.1"/>
    <property type="molecule type" value="Genomic_DNA"/>
</dbReference>
<protein>
    <recommendedName>
        <fullName evidence="4">Exonuclease domain-containing protein</fullName>
    </recommendedName>
</protein>
<evidence type="ECO:0000256" key="1">
    <source>
        <dbReference type="ARBA" id="ARBA00022722"/>
    </source>
</evidence>
<dbReference type="Proteomes" id="UP000093199">
    <property type="component" value="Unassembled WGS sequence"/>
</dbReference>
<organism evidence="5 6">
    <name type="scientific">Caryophanon tenue</name>
    <dbReference type="NCBI Taxonomy" id="33978"/>
    <lineage>
        <taxon>Bacteria</taxon>
        <taxon>Bacillati</taxon>
        <taxon>Bacillota</taxon>
        <taxon>Bacilli</taxon>
        <taxon>Bacillales</taxon>
        <taxon>Caryophanaceae</taxon>
        <taxon>Caryophanon</taxon>
    </lineage>
</organism>
<dbReference type="OrthoDB" id="159416at2"/>
<gene>
    <name evidence="5" type="ORF">A6M13_13590</name>
</gene>
<dbReference type="CDD" id="cd06133">
    <property type="entry name" value="ERI-1_3'hExo_like"/>
    <property type="match status" value="1"/>
</dbReference>
<keyword evidence="3" id="KW-0269">Exonuclease</keyword>
<keyword evidence="2" id="KW-0378">Hydrolase</keyword>
<dbReference type="InterPro" id="IPR012337">
    <property type="entry name" value="RNaseH-like_sf"/>
</dbReference>
<dbReference type="PANTHER" id="PTHR30231">
    <property type="entry name" value="DNA POLYMERASE III SUBUNIT EPSILON"/>
    <property type="match status" value="1"/>
</dbReference>
<comment type="caution">
    <text evidence="5">The sequence shown here is derived from an EMBL/GenBank/DDBJ whole genome shotgun (WGS) entry which is preliminary data.</text>
</comment>